<evidence type="ECO:0000256" key="1">
    <source>
        <dbReference type="ARBA" id="ARBA00023015"/>
    </source>
</evidence>
<evidence type="ECO:0000256" key="2">
    <source>
        <dbReference type="ARBA" id="ARBA00023125"/>
    </source>
</evidence>
<dbReference type="PANTHER" id="PTHR33204:SF37">
    <property type="entry name" value="HTH-TYPE TRANSCRIPTIONAL REGULATOR YODB"/>
    <property type="match status" value="1"/>
</dbReference>
<sequence length="103" mass="11960">MEDFHLCPKFESAFELIGKRWTGLIIRVLLTGPKRFKDLTEVISNVSSKVLSERLRELELAGIVTREVYPEVPVRIEYGLTEKGKDFLPAIEEVQKWAEKWIV</sequence>
<dbReference type="RefSeq" id="WP_075363758.1">
    <property type="nucleotide sequence ID" value="NZ_MLBF01000004.1"/>
</dbReference>
<dbReference type="STRING" id="1888891.DSOL_1003"/>
<proteinExistence type="predicted"/>
<dbReference type="PANTHER" id="PTHR33204">
    <property type="entry name" value="TRANSCRIPTIONAL REGULATOR, MARR FAMILY"/>
    <property type="match status" value="1"/>
</dbReference>
<feature type="domain" description="HTH hxlR-type" evidence="4">
    <location>
        <begin position="7"/>
        <end position="103"/>
    </location>
</feature>
<comment type="caution">
    <text evidence="5">The sequence shown here is derived from an EMBL/GenBank/DDBJ whole genome shotgun (WGS) entry which is preliminary data.</text>
</comment>
<name>A0A1Q8R133_9FIRM</name>
<accession>A0A1Q8R133</accession>
<keyword evidence="2" id="KW-0238">DNA-binding</keyword>
<dbReference type="Proteomes" id="UP000186102">
    <property type="component" value="Unassembled WGS sequence"/>
</dbReference>
<dbReference type="InterPro" id="IPR036388">
    <property type="entry name" value="WH-like_DNA-bd_sf"/>
</dbReference>
<evidence type="ECO:0000259" key="4">
    <source>
        <dbReference type="PROSITE" id="PS51118"/>
    </source>
</evidence>
<keyword evidence="1" id="KW-0805">Transcription regulation</keyword>
<keyword evidence="3" id="KW-0804">Transcription</keyword>
<dbReference type="OrthoDB" id="9791143at2"/>
<dbReference type="InterPro" id="IPR036390">
    <property type="entry name" value="WH_DNA-bd_sf"/>
</dbReference>
<dbReference type="EMBL" id="MLBF01000004">
    <property type="protein sequence ID" value="OLN33276.1"/>
    <property type="molecule type" value="Genomic_DNA"/>
</dbReference>
<dbReference type="AlphaFoldDB" id="A0A1Q8R133"/>
<keyword evidence="6" id="KW-1185">Reference proteome</keyword>
<protein>
    <submittedName>
        <fullName evidence="5">Transcriptional regulator, HxlR family</fullName>
    </submittedName>
</protein>
<evidence type="ECO:0000256" key="3">
    <source>
        <dbReference type="ARBA" id="ARBA00023163"/>
    </source>
</evidence>
<gene>
    <name evidence="5" type="ORF">DSOL_1003</name>
</gene>
<dbReference type="InterPro" id="IPR011991">
    <property type="entry name" value="ArsR-like_HTH"/>
</dbReference>
<dbReference type="PROSITE" id="PS51118">
    <property type="entry name" value="HTH_HXLR"/>
    <property type="match status" value="1"/>
</dbReference>
<dbReference type="CDD" id="cd00090">
    <property type="entry name" value="HTH_ARSR"/>
    <property type="match status" value="1"/>
</dbReference>
<reference evidence="5 6" key="1">
    <citation type="submission" date="2016-09" db="EMBL/GenBank/DDBJ databases">
        <title>Complete genome of Desulfosporosinus sp. OL.</title>
        <authorList>
            <person name="Mardanov A."/>
            <person name="Beletsky A."/>
            <person name="Panova A."/>
            <person name="Karnachuk O."/>
            <person name="Ravin N."/>
        </authorList>
    </citation>
    <scope>NUCLEOTIDE SEQUENCE [LARGE SCALE GENOMIC DNA]</scope>
    <source>
        <strain evidence="5 6">OL</strain>
    </source>
</reference>
<dbReference type="Gene3D" id="1.10.10.10">
    <property type="entry name" value="Winged helix-like DNA-binding domain superfamily/Winged helix DNA-binding domain"/>
    <property type="match status" value="1"/>
</dbReference>
<dbReference type="GO" id="GO:0003677">
    <property type="term" value="F:DNA binding"/>
    <property type="evidence" value="ECO:0007669"/>
    <property type="project" value="UniProtKB-KW"/>
</dbReference>
<evidence type="ECO:0000313" key="6">
    <source>
        <dbReference type="Proteomes" id="UP000186102"/>
    </source>
</evidence>
<organism evidence="5 6">
    <name type="scientific">Desulfosporosinus metallidurans</name>
    <dbReference type="NCBI Taxonomy" id="1888891"/>
    <lineage>
        <taxon>Bacteria</taxon>
        <taxon>Bacillati</taxon>
        <taxon>Bacillota</taxon>
        <taxon>Clostridia</taxon>
        <taxon>Eubacteriales</taxon>
        <taxon>Desulfitobacteriaceae</taxon>
        <taxon>Desulfosporosinus</taxon>
    </lineage>
</organism>
<dbReference type="Pfam" id="PF01638">
    <property type="entry name" value="HxlR"/>
    <property type="match status" value="1"/>
</dbReference>
<dbReference type="SUPFAM" id="SSF46785">
    <property type="entry name" value="Winged helix' DNA-binding domain"/>
    <property type="match status" value="1"/>
</dbReference>
<evidence type="ECO:0000313" key="5">
    <source>
        <dbReference type="EMBL" id="OLN33276.1"/>
    </source>
</evidence>
<dbReference type="InterPro" id="IPR002577">
    <property type="entry name" value="HTH_HxlR"/>
</dbReference>